<keyword evidence="8" id="KW-0969">Cilium</keyword>
<dbReference type="SUPFAM" id="SSF117143">
    <property type="entry name" value="Flagellar hook protein flgE"/>
    <property type="match status" value="1"/>
</dbReference>
<dbReference type="KEGG" id="gfm:Enr17x_54560"/>
<evidence type="ECO:0000256" key="5">
    <source>
        <dbReference type="SAM" id="MobiDB-lite"/>
    </source>
</evidence>
<reference evidence="8 9" key="1">
    <citation type="submission" date="2019-03" db="EMBL/GenBank/DDBJ databases">
        <title>Deep-cultivation of Planctomycetes and their phenomic and genomic characterization uncovers novel biology.</title>
        <authorList>
            <person name="Wiegand S."/>
            <person name="Jogler M."/>
            <person name="Boedeker C."/>
            <person name="Pinto D."/>
            <person name="Vollmers J."/>
            <person name="Rivas-Marin E."/>
            <person name="Kohn T."/>
            <person name="Peeters S.H."/>
            <person name="Heuer A."/>
            <person name="Rast P."/>
            <person name="Oberbeckmann S."/>
            <person name="Bunk B."/>
            <person name="Jeske O."/>
            <person name="Meyerdierks A."/>
            <person name="Storesund J.E."/>
            <person name="Kallscheuer N."/>
            <person name="Luecker S."/>
            <person name="Lage O.M."/>
            <person name="Pohl T."/>
            <person name="Merkel B.J."/>
            <person name="Hornburger P."/>
            <person name="Mueller R.-W."/>
            <person name="Bruemmer F."/>
            <person name="Labrenz M."/>
            <person name="Spormann A.M."/>
            <person name="Op den Camp H."/>
            <person name="Overmann J."/>
            <person name="Amann R."/>
            <person name="Jetten M.S.M."/>
            <person name="Mascher T."/>
            <person name="Medema M.H."/>
            <person name="Devos D.P."/>
            <person name="Kaster A.-K."/>
            <person name="Ovreas L."/>
            <person name="Rohde M."/>
            <person name="Galperin M.Y."/>
            <person name="Jogler C."/>
        </authorList>
    </citation>
    <scope>NUCLEOTIDE SEQUENCE [LARGE SCALE GENOMIC DNA]</scope>
    <source>
        <strain evidence="8 9">Enr17</strain>
    </source>
</reference>
<sequence length="541" mass="58921">MRKNFERIIFAVSVCVLSGVLFIQGILYLKDLGFADEASTVTAAIDRSSAAAPNELAVAETDECPFPIDQALIPVELALAEENDEAIDSNEFTADAPAINGPALEALGRIEENSISELEETGPSLPLFTKPNQEFPQTPGPLMPPLNAEPLSNSKNRSDSKEDQITRSIIREHLPHASEEELQIWFEELQGVPHKVASDLLSIRKLLQPKSAMKIPEEKWEHPLKNFEGSAPQQPVSSSNGGHSDETGFIGFSSKADRDELMQRLKPTVDALRLSRDVIVNNIANAGTIGFKRSYVEFEALPYEYLETPASEESESAPPIAVGMGSQVLQTRVSQTNGELIKTGRALDLAVEGSGFLQVKLGEATAFTRSGRLIFDGERRLCIRGSQINYLILPEIRLPADAHSVQISETGIVTAVVSEDKKEQEQTVGKISLVCFTDASELFPRESCLFVATPRSGEPRVVSPGSKGAGVVRAGVLETSNVSIPEELEALSLIKQRLDALKTVYSTEPQEPVRADLGLPADRIARPGDQRLQRGNRPVLK</sequence>
<feature type="domain" description="Flagellar hook protein FlgE/F/G-like D1" evidence="7">
    <location>
        <begin position="350"/>
        <end position="415"/>
    </location>
</feature>
<keyword evidence="3 4" id="KW-0975">Bacterial flagellum</keyword>
<feature type="compositionally biased region" description="Polar residues" evidence="5">
    <location>
        <begin position="231"/>
        <end position="242"/>
    </location>
</feature>
<dbReference type="PANTHER" id="PTHR30435">
    <property type="entry name" value="FLAGELLAR PROTEIN"/>
    <property type="match status" value="1"/>
</dbReference>
<keyword evidence="6" id="KW-1133">Transmembrane helix</keyword>
<keyword evidence="6" id="KW-0472">Membrane</keyword>
<dbReference type="Proteomes" id="UP000318313">
    <property type="component" value="Chromosome"/>
</dbReference>
<comment type="subcellular location">
    <subcellularLocation>
        <location evidence="1 4">Bacterial flagellum basal body</location>
    </subcellularLocation>
</comment>
<dbReference type="AlphaFoldDB" id="A0A518IJV3"/>
<feature type="transmembrane region" description="Helical" evidence="6">
    <location>
        <begin position="7"/>
        <end position="29"/>
    </location>
</feature>
<evidence type="ECO:0000313" key="9">
    <source>
        <dbReference type="Proteomes" id="UP000318313"/>
    </source>
</evidence>
<dbReference type="GO" id="GO:0009425">
    <property type="term" value="C:bacterial-type flagellum basal body"/>
    <property type="evidence" value="ECO:0007669"/>
    <property type="project" value="UniProtKB-SubCell"/>
</dbReference>
<keyword evidence="6" id="KW-0812">Transmembrane</keyword>
<dbReference type="NCBIfam" id="TIGR03506">
    <property type="entry name" value="FlgEFG_subfam"/>
    <property type="match status" value="1"/>
</dbReference>
<feature type="region of interest" description="Disordered" evidence="5">
    <location>
        <begin position="512"/>
        <end position="541"/>
    </location>
</feature>
<dbReference type="RefSeq" id="WP_145312867.1">
    <property type="nucleotide sequence ID" value="NZ_CP037452.1"/>
</dbReference>
<evidence type="ECO:0000256" key="1">
    <source>
        <dbReference type="ARBA" id="ARBA00004117"/>
    </source>
</evidence>
<protein>
    <submittedName>
        <fullName evidence="8">Flagellar basal-body rod protein FlgG</fullName>
    </submittedName>
</protein>
<accession>A0A518IJV3</accession>
<name>A0A518IJV3_9PLAN</name>
<feature type="region of interest" description="Disordered" evidence="5">
    <location>
        <begin position="225"/>
        <end position="251"/>
    </location>
</feature>
<dbReference type="GO" id="GO:0071978">
    <property type="term" value="P:bacterial-type flagellum-dependent swarming motility"/>
    <property type="evidence" value="ECO:0007669"/>
    <property type="project" value="TreeGrafter"/>
</dbReference>
<dbReference type="OrthoDB" id="9804559at2"/>
<evidence type="ECO:0000256" key="3">
    <source>
        <dbReference type="ARBA" id="ARBA00023143"/>
    </source>
</evidence>
<evidence type="ECO:0000256" key="4">
    <source>
        <dbReference type="RuleBase" id="RU362116"/>
    </source>
</evidence>
<gene>
    <name evidence="8" type="primary">flgG_3</name>
    <name evidence="8" type="ORF">Enr17x_54560</name>
</gene>
<dbReference type="PANTHER" id="PTHR30435:SF19">
    <property type="entry name" value="FLAGELLAR BASAL-BODY ROD PROTEIN FLGG"/>
    <property type="match status" value="1"/>
</dbReference>
<evidence type="ECO:0000313" key="8">
    <source>
        <dbReference type="EMBL" id="QDV53381.1"/>
    </source>
</evidence>
<evidence type="ECO:0000256" key="2">
    <source>
        <dbReference type="ARBA" id="ARBA00009677"/>
    </source>
</evidence>
<feature type="compositionally biased region" description="Basic and acidic residues" evidence="5">
    <location>
        <begin position="523"/>
        <end position="532"/>
    </location>
</feature>
<dbReference type="InterPro" id="IPR020013">
    <property type="entry name" value="Flagellar_FlgE/F/G"/>
</dbReference>
<evidence type="ECO:0000259" key="7">
    <source>
        <dbReference type="Pfam" id="PF22692"/>
    </source>
</evidence>
<dbReference type="EMBL" id="CP037452">
    <property type="protein sequence ID" value="QDV53381.1"/>
    <property type="molecule type" value="Genomic_DNA"/>
</dbReference>
<organism evidence="8 9">
    <name type="scientific">Gimesia fumaroli</name>
    <dbReference type="NCBI Taxonomy" id="2527976"/>
    <lineage>
        <taxon>Bacteria</taxon>
        <taxon>Pseudomonadati</taxon>
        <taxon>Planctomycetota</taxon>
        <taxon>Planctomycetia</taxon>
        <taxon>Planctomycetales</taxon>
        <taxon>Planctomycetaceae</taxon>
        <taxon>Gimesia</taxon>
    </lineage>
</organism>
<evidence type="ECO:0000256" key="6">
    <source>
        <dbReference type="SAM" id="Phobius"/>
    </source>
</evidence>
<keyword evidence="8" id="KW-0966">Cell projection</keyword>
<dbReference type="Pfam" id="PF22692">
    <property type="entry name" value="LlgE_F_G_D1"/>
    <property type="match status" value="1"/>
</dbReference>
<keyword evidence="8" id="KW-0282">Flagellum</keyword>
<feature type="region of interest" description="Disordered" evidence="5">
    <location>
        <begin position="121"/>
        <end position="163"/>
    </location>
</feature>
<keyword evidence="9" id="KW-1185">Reference proteome</keyword>
<proteinExistence type="inferred from homology"/>
<dbReference type="InterPro" id="IPR053967">
    <property type="entry name" value="LlgE_F_G-like_D1"/>
</dbReference>
<comment type="similarity">
    <text evidence="2 4">Belongs to the flagella basal body rod proteins family.</text>
</comment>
<dbReference type="InterPro" id="IPR037925">
    <property type="entry name" value="FlgE/F/G-like"/>
</dbReference>